<reference evidence="1 2" key="1">
    <citation type="submission" date="2021-03" db="EMBL/GenBank/DDBJ databases">
        <title>Human Oral Microbial Genomes.</title>
        <authorList>
            <person name="Johnston C.D."/>
            <person name="Chen T."/>
            <person name="Dewhirst F.E."/>
        </authorList>
    </citation>
    <scope>NUCLEOTIDE SEQUENCE [LARGE SCALE GENOMIC DNA]</scope>
    <source>
        <strain evidence="1 2">DSMZ 100122</strain>
    </source>
</reference>
<gene>
    <name evidence="1" type="ORF">J5A65_11685</name>
</gene>
<sequence>MNLYEMTFHAEHVDDSIVDKLIDEFDGTVGTDHTGHEFVTVLGEGSDFDAAARATITELQSLGLCILRLVPDLATRPEIAARLGVTRQAVQNWTSGKRQSDFPLAINPVGGGVWSWHDVWEWALTHGYATSDDVSHPSQAEVDIINAWLGSRMTVSWTCGPQRAEKTVTVLSSPLVQPLRPGEYKTRYQTSKKVAA</sequence>
<protein>
    <submittedName>
        <fullName evidence="1">Helix-turn-helix domain-containing protein</fullName>
    </submittedName>
</protein>
<accession>A0ABX7Y507</accession>
<proteinExistence type="predicted"/>
<dbReference type="EMBL" id="CP072384">
    <property type="protein sequence ID" value="QUC07583.1"/>
    <property type="molecule type" value="Genomic_DNA"/>
</dbReference>
<evidence type="ECO:0000313" key="1">
    <source>
        <dbReference type="EMBL" id="QUC07583.1"/>
    </source>
</evidence>
<evidence type="ECO:0000313" key="2">
    <source>
        <dbReference type="Proteomes" id="UP000678513"/>
    </source>
</evidence>
<organism evidence="1 2">
    <name type="scientific">Arachnia rubra</name>
    <dbReference type="NCBI Taxonomy" id="1547448"/>
    <lineage>
        <taxon>Bacteria</taxon>
        <taxon>Bacillati</taxon>
        <taxon>Actinomycetota</taxon>
        <taxon>Actinomycetes</taxon>
        <taxon>Propionibacteriales</taxon>
        <taxon>Propionibacteriaceae</taxon>
        <taxon>Arachnia</taxon>
    </lineage>
</organism>
<dbReference type="Proteomes" id="UP000678513">
    <property type="component" value="Chromosome"/>
</dbReference>
<keyword evidence="2" id="KW-1185">Reference proteome</keyword>
<name>A0ABX7Y507_9ACTN</name>
<dbReference type="RefSeq" id="WP_212322143.1">
    <property type="nucleotide sequence ID" value="NZ_AP024463.1"/>
</dbReference>